<organism evidence="2 3">
    <name type="scientific">Metamycoplasma phocicerebrale</name>
    <dbReference type="NCBI Taxonomy" id="142649"/>
    <lineage>
        <taxon>Bacteria</taxon>
        <taxon>Bacillati</taxon>
        <taxon>Mycoplasmatota</taxon>
        <taxon>Mycoplasmoidales</taxon>
        <taxon>Metamycoplasmataceae</taxon>
        <taxon>Metamycoplasma</taxon>
    </lineage>
</organism>
<feature type="transmembrane region" description="Helical" evidence="1">
    <location>
        <begin position="183"/>
        <end position="202"/>
    </location>
</feature>
<name>A0A3T0TTP8_9BACT</name>
<protein>
    <submittedName>
        <fullName evidence="2">Uncharacterized protein</fullName>
    </submittedName>
</protein>
<evidence type="ECO:0000256" key="1">
    <source>
        <dbReference type="SAM" id="Phobius"/>
    </source>
</evidence>
<proteinExistence type="predicted"/>
<dbReference type="AlphaFoldDB" id="A0A3T0TTP8"/>
<dbReference type="RefSeq" id="WP_116171836.1">
    <property type="nucleotide sequence ID" value="NZ_CP033058.2"/>
</dbReference>
<dbReference type="EMBL" id="CP033058">
    <property type="protein sequence ID" value="AZZ65349.1"/>
    <property type="molecule type" value="Genomic_DNA"/>
</dbReference>
<keyword evidence="3" id="KW-1185">Reference proteome</keyword>
<sequence length="416" mass="48500">MSEEKIESNLQNIKTKKTKFYYFLKDKTFIWTIFSFIIVFFMVISFLNIKGLTTIHSYTFGMFFGMFSIAIYIVLLLVAFKKIFKMKNTYSVGVFHFSLLRISLIVFSLIMLGTAIYYTKNKPDLYSYKNAISKIMSKWYIDFKYSTASPEDAAWLPYKWTPGAIFSILHIFSSFLGKTAGMVISYIVSIILFCLSFTTLFISDKKFVKLIPSKFRKDRVKIKTKVQKNINVSLDKQEAINNNLQTKEEIVIKQLDLTNKQESLMLESIKTNEMSFDTNTGILLEEPDFSTQEFEVAMQTEMKENNSFFKKNETEINVNYQLNNSISKINEDTISDLTKEEEIDISKDSNASISFEEESELLKDQTNIKEPENFFTNENAINNKKFFKSNETEINKKSSTKKTKRFSIIEDKEDLF</sequence>
<evidence type="ECO:0000313" key="3">
    <source>
        <dbReference type="Proteomes" id="UP000256585"/>
    </source>
</evidence>
<dbReference type="Proteomes" id="UP000256585">
    <property type="component" value="Chromosome"/>
</dbReference>
<reference evidence="2" key="1">
    <citation type="submission" date="2019-03" db="EMBL/GenBank/DDBJ databases">
        <title>Draft Sequence and Annotation of the Mycoplasma phocicerebrale Strain 1049T Genome.</title>
        <authorList>
            <person name="Frasca S.Jr."/>
            <person name="Kutish G.F."/>
            <person name="Castellanos Gell J."/>
            <person name="Michaels D.L."/>
            <person name="Brown D.R."/>
        </authorList>
    </citation>
    <scope>NUCLEOTIDE SEQUENCE</scope>
    <source>
        <strain evidence="2">1049</strain>
    </source>
</reference>
<feature type="transmembrane region" description="Helical" evidence="1">
    <location>
        <begin position="29"/>
        <end position="49"/>
    </location>
</feature>
<gene>
    <name evidence="2" type="ORF">DMC14_000890</name>
</gene>
<accession>A0A3T0TTP8</accession>
<feature type="transmembrane region" description="Helical" evidence="1">
    <location>
        <begin position="55"/>
        <end position="80"/>
    </location>
</feature>
<keyword evidence="1" id="KW-0472">Membrane</keyword>
<evidence type="ECO:0000313" key="2">
    <source>
        <dbReference type="EMBL" id="AZZ65349.1"/>
    </source>
</evidence>
<dbReference type="OrthoDB" id="399503at2"/>
<keyword evidence="1" id="KW-1133">Transmembrane helix</keyword>
<dbReference type="KEGG" id="mphc:DMC14_000890"/>
<keyword evidence="1" id="KW-0812">Transmembrane</keyword>
<feature type="transmembrane region" description="Helical" evidence="1">
    <location>
        <begin position="92"/>
        <end position="118"/>
    </location>
</feature>